<comment type="similarity">
    <text evidence="2">Belongs to the peptidase S1 family.</text>
</comment>
<keyword evidence="6 10" id="KW-0378">Hydrolase</keyword>
<keyword evidence="3" id="KW-0964">Secreted</keyword>
<feature type="chain" id="PRO_5043753995" description="Peptidase S1 domain-containing protein" evidence="11">
    <location>
        <begin position="20"/>
        <end position="251"/>
    </location>
</feature>
<keyword evidence="14" id="KW-1185">Reference proteome</keyword>
<dbReference type="InterPro" id="IPR001254">
    <property type="entry name" value="Trypsin_dom"/>
</dbReference>
<dbReference type="PANTHER" id="PTHR24264:SF65">
    <property type="entry name" value="SRCR DOMAIN-CONTAINING PROTEIN"/>
    <property type="match status" value="1"/>
</dbReference>
<dbReference type="FunFam" id="2.40.10.10:FF:000077">
    <property type="entry name" value="Predicted protein"/>
    <property type="match status" value="1"/>
</dbReference>
<protein>
    <recommendedName>
        <fullName evidence="12">Peptidase S1 domain-containing protein</fullName>
    </recommendedName>
</protein>
<evidence type="ECO:0000256" key="10">
    <source>
        <dbReference type="RuleBase" id="RU363034"/>
    </source>
</evidence>
<reference evidence="13 14" key="1">
    <citation type="journal article" date="2023" name="Insect Mol. Biol.">
        <title>Genome sequencing provides insights into the evolution of gene families encoding plant cell wall-degrading enzymes in longhorned beetles.</title>
        <authorList>
            <person name="Shin N.R."/>
            <person name="Okamura Y."/>
            <person name="Kirsch R."/>
            <person name="Pauchet Y."/>
        </authorList>
    </citation>
    <scope>NUCLEOTIDE SEQUENCE [LARGE SCALE GENOMIC DNA]</scope>
    <source>
        <strain evidence="13">EAD_L_NR</strain>
    </source>
</reference>
<evidence type="ECO:0000256" key="9">
    <source>
        <dbReference type="ARBA" id="ARBA00023157"/>
    </source>
</evidence>
<comment type="subcellular location">
    <subcellularLocation>
        <location evidence="1">Secreted</location>
    </subcellularLocation>
</comment>
<dbReference type="SUPFAM" id="SSF50494">
    <property type="entry name" value="Trypsin-like serine proteases"/>
    <property type="match status" value="1"/>
</dbReference>
<dbReference type="Pfam" id="PF00089">
    <property type="entry name" value="Trypsin"/>
    <property type="match status" value="1"/>
</dbReference>
<evidence type="ECO:0000256" key="6">
    <source>
        <dbReference type="ARBA" id="ARBA00022801"/>
    </source>
</evidence>
<gene>
    <name evidence="13" type="ORF">NQ315_000337</name>
</gene>
<keyword evidence="4 10" id="KW-0645">Protease</keyword>
<dbReference type="InterPro" id="IPR018114">
    <property type="entry name" value="TRYPSIN_HIS"/>
</dbReference>
<evidence type="ECO:0000256" key="5">
    <source>
        <dbReference type="ARBA" id="ARBA00022729"/>
    </source>
</evidence>
<dbReference type="InterPro" id="IPR043504">
    <property type="entry name" value="Peptidase_S1_PA_chymotrypsin"/>
</dbReference>
<dbReference type="CDD" id="cd00190">
    <property type="entry name" value="Tryp_SPc"/>
    <property type="match status" value="1"/>
</dbReference>
<evidence type="ECO:0000256" key="1">
    <source>
        <dbReference type="ARBA" id="ARBA00004613"/>
    </source>
</evidence>
<feature type="signal peptide" evidence="11">
    <location>
        <begin position="1"/>
        <end position="19"/>
    </location>
</feature>
<evidence type="ECO:0000256" key="3">
    <source>
        <dbReference type="ARBA" id="ARBA00022525"/>
    </source>
</evidence>
<evidence type="ECO:0000313" key="13">
    <source>
        <dbReference type="EMBL" id="KAJ8916692.1"/>
    </source>
</evidence>
<dbReference type="SMART" id="SM00020">
    <property type="entry name" value="Tryp_SPc"/>
    <property type="match status" value="1"/>
</dbReference>
<dbReference type="GO" id="GO:0006508">
    <property type="term" value="P:proteolysis"/>
    <property type="evidence" value="ECO:0007669"/>
    <property type="project" value="UniProtKB-KW"/>
</dbReference>
<dbReference type="PANTHER" id="PTHR24264">
    <property type="entry name" value="TRYPSIN-RELATED"/>
    <property type="match status" value="1"/>
</dbReference>
<comment type="caution">
    <text evidence="13">The sequence shown here is derived from an EMBL/GenBank/DDBJ whole genome shotgun (WGS) entry which is preliminary data.</text>
</comment>
<dbReference type="PROSITE" id="PS50240">
    <property type="entry name" value="TRYPSIN_DOM"/>
    <property type="match status" value="1"/>
</dbReference>
<evidence type="ECO:0000256" key="8">
    <source>
        <dbReference type="ARBA" id="ARBA00023145"/>
    </source>
</evidence>
<evidence type="ECO:0000313" key="14">
    <source>
        <dbReference type="Proteomes" id="UP001159042"/>
    </source>
</evidence>
<dbReference type="GO" id="GO:0005615">
    <property type="term" value="C:extracellular space"/>
    <property type="evidence" value="ECO:0007669"/>
    <property type="project" value="TreeGrafter"/>
</dbReference>
<keyword evidence="7 10" id="KW-0720">Serine protease</keyword>
<dbReference type="InterPro" id="IPR001314">
    <property type="entry name" value="Peptidase_S1A"/>
</dbReference>
<evidence type="ECO:0000259" key="12">
    <source>
        <dbReference type="PROSITE" id="PS50240"/>
    </source>
</evidence>
<organism evidence="13 14">
    <name type="scientific">Exocentrus adspersus</name>
    <dbReference type="NCBI Taxonomy" id="1586481"/>
    <lineage>
        <taxon>Eukaryota</taxon>
        <taxon>Metazoa</taxon>
        <taxon>Ecdysozoa</taxon>
        <taxon>Arthropoda</taxon>
        <taxon>Hexapoda</taxon>
        <taxon>Insecta</taxon>
        <taxon>Pterygota</taxon>
        <taxon>Neoptera</taxon>
        <taxon>Endopterygota</taxon>
        <taxon>Coleoptera</taxon>
        <taxon>Polyphaga</taxon>
        <taxon>Cucujiformia</taxon>
        <taxon>Chrysomeloidea</taxon>
        <taxon>Cerambycidae</taxon>
        <taxon>Lamiinae</taxon>
        <taxon>Acanthocinini</taxon>
        <taxon>Exocentrus</taxon>
    </lineage>
</organism>
<sequence>MRIATSYLLIELVILVCRCNCIFERIVGGREVTSEEFPYQLNLRCNGRPICGAVLISEDAALTAAHCIPKRGVYSVRAGSIYVDRGGSVVYIKKALLHPSYDRMREDYDLAVLQLAQPLKLSNAIKPVRLPVSNELPLPNTKGYVSGWGSLSTFFEFLPEQLRAVQLPIMSLETCTRAYRSVTEVTKRMFCAGYRQGGPDSCQGDSGGPFVVNGTLYGLVSWGFNCGQPGYPGVYTNIAALRSYIQLNARV</sequence>
<dbReference type="PROSITE" id="PS00134">
    <property type="entry name" value="TRYPSIN_HIS"/>
    <property type="match status" value="1"/>
</dbReference>
<evidence type="ECO:0000256" key="7">
    <source>
        <dbReference type="ARBA" id="ARBA00022825"/>
    </source>
</evidence>
<dbReference type="EMBL" id="JANEYG010000041">
    <property type="protein sequence ID" value="KAJ8916692.1"/>
    <property type="molecule type" value="Genomic_DNA"/>
</dbReference>
<accession>A0AAV8VRR4</accession>
<proteinExistence type="inferred from homology"/>
<dbReference type="GO" id="GO:0004252">
    <property type="term" value="F:serine-type endopeptidase activity"/>
    <property type="evidence" value="ECO:0007669"/>
    <property type="project" value="InterPro"/>
</dbReference>
<evidence type="ECO:0000256" key="11">
    <source>
        <dbReference type="SAM" id="SignalP"/>
    </source>
</evidence>
<evidence type="ECO:0000256" key="2">
    <source>
        <dbReference type="ARBA" id="ARBA00007664"/>
    </source>
</evidence>
<dbReference type="AlphaFoldDB" id="A0AAV8VRR4"/>
<dbReference type="InterPro" id="IPR033116">
    <property type="entry name" value="TRYPSIN_SER"/>
</dbReference>
<dbReference type="PROSITE" id="PS00135">
    <property type="entry name" value="TRYPSIN_SER"/>
    <property type="match status" value="1"/>
</dbReference>
<dbReference type="Gene3D" id="2.40.10.10">
    <property type="entry name" value="Trypsin-like serine proteases"/>
    <property type="match status" value="1"/>
</dbReference>
<name>A0AAV8VRR4_9CUCU</name>
<dbReference type="Proteomes" id="UP001159042">
    <property type="component" value="Unassembled WGS sequence"/>
</dbReference>
<keyword evidence="9" id="KW-1015">Disulfide bond</keyword>
<feature type="domain" description="Peptidase S1" evidence="12">
    <location>
        <begin position="26"/>
        <end position="250"/>
    </location>
</feature>
<evidence type="ECO:0000256" key="4">
    <source>
        <dbReference type="ARBA" id="ARBA00022670"/>
    </source>
</evidence>
<keyword evidence="8" id="KW-0865">Zymogen</keyword>
<keyword evidence="5 11" id="KW-0732">Signal</keyword>
<dbReference type="InterPro" id="IPR009003">
    <property type="entry name" value="Peptidase_S1_PA"/>
</dbReference>
<dbReference type="InterPro" id="IPR050127">
    <property type="entry name" value="Serine_Proteases_S1"/>
</dbReference>
<dbReference type="PRINTS" id="PR00722">
    <property type="entry name" value="CHYMOTRYPSIN"/>
</dbReference>